<evidence type="ECO:0000313" key="5">
    <source>
        <dbReference type="Proteomes" id="UP000029736"/>
    </source>
</evidence>
<sequence>MKQTTLSALLIITLFTFSACNKGKVESLERQVSEKDKQIQQLEDQVEHLQFTNSSLLDRMSDLSIVSKEGATSIRESLENINQQYQFIEDLTTKMQEKDSLNLALVLNLKRSLSDLNDDDVKVEVRGGVVHVSISDQLLFQSGSSRITAEANEVLGKVAMVVSDHSDLNLMVEGHTDNVPISNSCIKDNWDLSVKRATAVVRALEEEHYVDPTRMIAAGRADKLPKADNDSETGRSLNRRTEIVIMPRLDQFFQLLEPPVVAN</sequence>
<dbReference type="PANTHER" id="PTHR30329:SF21">
    <property type="entry name" value="LIPOPROTEIN YIAD-RELATED"/>
    <property type="match status" value="1"/>
</dbReference>
<proteinExistence type="predicted"/>
<evidence type="ECO:0000256" key="1">
    <source>
        <dbReference type="PROSITE-ProRule" id="PRU00473"/>
    </source>
</evidence>
<organism evidence="4 5">
    <name type="scientific">Phaeodactylibacter xiamenensis</name>
    <dbReference type="NCBI Taxonomy" id="1524460"/>
    <lineage>
        <taxon>Bacteria</taxon>
        <taxon>Pseudomonadati</taxon>
        <taxon>Bacteroidota</taxon>
        <taxon>Saprospiria</taxon>
        <taxon>Saprospirales</taxon>
        <taxon>Haliscomenobacteraceae</taxon>
        <taxon>Phaeodactylibacter</taxon>
    </lineage>
</organism>
<dbReference type="AlphaFoldDB" id="A0A098RZ85"/>
<comment type="caution">
    <text evidence="4">The sequence shown here is derived from an EMBL/GenBank/DDBJ whole genome shotgun (WGS) entry which is preliminary data.</text>
</comment>
<feature type="coiled-coil region" evidence="2">
    <location>
        <begin position="25"/>
        <end position="98"/>
    </location>
</feature>
<keyword evidence="5" id="KW-1185">Reference proteome</keyword>
<dbReference type="PROSITE" id="PS51123">
    <property type="entry name" value="OMPA_2"/>
    <property type="match status" value="1"/>
</dbReference>
<dbReference type="GO" id="GO:0016020">
    <property type="term" value="C:membrane"/>
    <property type="evidence" value="ECO:0007669"/>
    <property type="project" value="UniProtKB-UniRule"/>
</dbReference>
<protein>
    <submittedName>
        <fullName evidence="4">Membrane protein</fullName>
    </submittedName>
</protein>
<name>A0A098RZ85_9BACT</name>
<feature type="domain" description="OmpA-like" evidence="3">
    <location>
        <begin position="127"/>
        <end position="249"/>
    </location>
</feature>
<dbReference type="PANTHER" id="PTHR30329">
    <property type="entry name" value="STATOR ELEMENT OF FLAGELLAR MOTOR COMPLEX"/>
    <property type="match status" value="1"/>
</dbReference>
<keyword evidence="2" id="KW-0175">Coiled coil</keyword>
<evidence type="ECO:0000259" key="3">
    <source>
        <dbReference type="PROSITE" id="PS51123"/>
    </source>
</evidence>
<reference evidence="4 5" key="1">
    <citation type="journal article" date="2014" name="Int. J. Syst. Evol. Microbiol.">
        <title>Phaeodactylibacter xiamenensis gen. nov., sp. nov., a member of the family Saprospiraceae isolated from the marine alga Phaeodactylum tricornutum.</title>
        <authorList>
            <person name="Chen Z.Jr."/>
            <person name="Lei X."/>
            <person name="Lai Q."/>
            <person name="Li Y."/>
            <person name="Zhang B."/>
            <person name="Zhang J."/>
            <person name="Zhang H."/>
            <person name="Yang L."/>
            <person name="Zheng W."/>
            <person name="Tian Y."/>
            <person name="Yu Z."/>
            <person name="Xu H.Jr."/>
            <person name="Zheng T."/>
        </authorList>
    </citation>
    <scope>NUCLEOTIDE SEQUENCE [LARGE SCALE GENOMIC DNA]</scope>
    <source>
        <strain evidence="4 5">KD52</strain>
    </source>
</reference>
<dbReference type="InterPro" id="IPR050330">
    <property type="entry name" value="Bact_OuterMem_StrucFunc"/>
</dbReference>
<dbReference type="Proteomes" id="UP000029736">
    <property type="component" value="Unassembled WGS sequence"/>
</dbReference>
<gene>
    <name evidence="4" type="ORF">IX84_29540</name>
</gene>
<dbReference type="InterPro" id="IPR006665">
    <property type="entry name" value="OmpA-like"/>
</dbReference>
<dbReference type="PROSITE" id="PS51257">
    <property type="entry name" value="PROKAR_LIPOPROTEIN"/>
    <property type="match status" value="1"/>
</dbReference>
<evidence type="ECO:0000256" key="2">
    <source>
        <dbReference type="SAM" id="Coils"/>
    </source>
</evidence>
<dbReference type="EMBL" id="JPOS01000092">
    <property type="protein sequence ID" value="KGE85215.1"/>
    <property type="molecule type" value="Genomic_DNA"/>
</dbReference>
<dbReference type="SUPFAM" id="SSF103088">
    <property type="entry name" value="OmpA-like"/>
    <property type="match status" value="1"/>
</dbReference>
<dbReference type="OrthoDB" id="9815217at2"/>
<dbReference type="STRING" id="1524460.IX84_29540"/>
<dbReference type="CDD" id="cd07185">
    <property type="entry name" value="OmpA_C-like"/>
    <property type="match status" value="1"/>
</dbReference>
<accession>A0A098RZ85</accession>
<keyword evidence="1" id="KW-0472">Membrane</keyword>
<dbReference type="InterPro" id="IPR036737">
    <property type="entry name" value="OmpA-like_sf"/>
</dbReference>
<evidence type="ECO:0000313" key="4">
    <source>
        <dbReference type="EMBL" id="KGE85215.1"/>
    </source>
</evidence>
<dbReference type="Pfam" id="PF00691">
    <property type="entry name" value="OmpA"/>
    <property type="match status" value="1"/>
</dbReference>
<dbReference type="RefSeq" id="WP_044229285.1">
    <property type="nucleotide sequence ID" value="NZ_JBKAGJ010000011.1"/>
</dbReference>
<dbReference type="Gene3D" id="3.30.1330.60">
    <property type="entry name" value="OmpA-like domain"/>
    <property type="match status" value="1"/>
</dbReference>